<dbReference type="HOGENOM" id="CLU_1475563_0_0_1"/>
<dbReference type="VEuPathDB" id="MicrosporidiaDB:NAPIS_ORF02238"/>
<dbReference type="Proteomes" id="UP000053780">
    <property type="component" value="Unassembled WGS sequence"/>
</dbReference>
<reference evidence="1 2" key="1">
    <citation type="journal article" date="2013" name="BMC Genomics">
        <title>Genome sequencing and comparative genomics of honey bee microsporidia, Nosema apis reveal novel insights into host-parasite interactions.</title>
        <authorList>
            <person name="Chen Yp."/>
            <person name="Pettis J.S."/>
            <person name="Zhao Y."/>
            <person name="Liu X."/>
            <person name="Tallon L.J."/>
            <person name="Sadzewicz L.D."/>
            <person name="Li R."/>
            <person name="Zheng H."/>
            <person name="Huang S."/>
            <person name="Zhang X."/>
            <person name="Hamilton M.C."/>
            <person name="Pernal S.F."/>
            <person name="Melathopoulos A.P."/>
            <person name="Yan X."/>
            <person name="Evans J.D."/>
        </authorList>
    </citation>
    <scope>NUCLEOTIDE SEQUENCE [LARGE SCALE GENOMIC DNA]</scope>
    <source>
        <strain evidence="1 2">BRL 01</strain>
    </source>
</reference>
<evidence type="ECO:0000313" key="1">
    <source>
        <dbReference type="EMBL" id="EQB60197.1"/>
    </source>
</evidence>
<evidence type="ECO:0000313" key="2">
    <source>
        <dbReference type="Proteomes" id="UP000053780"/>
    </source>
</evidence>
<keyword evidence="2" id="KW-1185">Reference proteome</keyword>
<sequence length="183" mass="22126">MQKNKNNYNIEPSKNKCSSTQISHTEFEDYLKHFFKKPDETTYDVLNCSEIYVKKRNEDLLYQVLIGEEDDDTETDNRYNLYKKQVYINNLRKLRLIEIIKRKAKYNLEFDLIRDIDNEIENCILKRNKKKRKGDFDAVLGKLVQRRENLEQMINEDKNLEDDKIDEEFIKEDNVMKLDLDLT</sequence>
<proteinExistence type="predicted"/>
<gene>
    <name evidence="1" type="ORF">NAPIS_ORF02238</name>
</gene>
<organism evidence="1 2">
    <name type="scientific">Vairimorpha apis BRL 01</name>
    <dbReference type="NCBI Taxonomy" id="1037528"/>
    <lineage>
        <taxon>Eukaryota</taxon>
        <taxon>Fungi</taxon>
        <taxon>Fungi incertae sedis</taxon>
        <taxon>Microsporidia</taxon>
        <taxon>Nosematidae</taxon>
        <taxon>Vairimorpha</taxon>
    </lineage>
</organism>
<accession>T0KXT8</accession>
<name>T0KXT8_9MICR</name>
<protein>
    <submittedName>
        <fullName evidence="1">Uncharacterized protein</fullName>
    </submittedName>
</protein>
<dbReference type="AlphaFoldDB" id="T0KXT8"/>
<dbReference type="EMBL" id="KE647316">
    <property type="protein sequence ID" value="EQB60197.1"/>
    <property type="molecule type" value="Genomic_DNA"/>
</dbReference>